<dbReference type="RefSeq" id="WP_155469776.1">
    <property type="nucleotide sequence ID" value="NZ_BMKG01000024.1"/>
</dbReference>
<dbReference type="OrthoDB" id="9805228at2"/>
<protein>
    <submittedName>
        <fullName evidence="4">SRPBCC domain-containing protein</fullName>
    </submittedName>
</protein>
<proteinExistence type="inferred from homology"/>
<dbReference type="InterPro" id="IPR013538">
    <property type="entry name" value="ASHA1/2-like_C"/>
</dbReference>
<dbReference type="Proteomes" id="UP000430634">
    <property type="component" value="Unassembled WGS sequence"/>
</dbReference>
<evidence type="ECO:0000313" key="5">
    <source>
        <dbReference type="Proteomes" id="UP000430634"/>
    </source>
</evidence>
<accession>A0A6I3SUZ3</accession>
<reference evidence="4 5" key="3">
    <citation type="submission" date="2019-11" db="EMBL/GenBank/DDBJ databases">
        <title>Type strains purchased from KCTC, JCM and DSMZ.</title>
        <authorList>
            <person name="Lu H."/>
        </authorList>
    </citation>
    <scope>NUCLEOTIDE SEQUENCE [LARGE SCALE GENOMIC DNA]</scope>
    <source>
        <strain evidence="4 5">KCTC 52429</strain>
    </source>
</reference>
<reference evidence="6" key="2">
    <citation type="journal article" date="2019" name="Int. J. Syst. Evol. Microbiol.">
        <title>The Global Catalogue of Microorganisms (GCM) 10K type strain sequencing project: providing services to taxonomists for standard genome sequencing and annotation.</title>
        <authorList>
            <consortium name="The Broad Institute Genomics Platform"/>
            <consortium name="The Broad Institute Genome Sequencing Center for Infectious Disease"/>
            <person name="Wu L."/>
            <person name="Ma J."/>
        </authorList>
    </citation>
    <scope>NUCLEOTIDE SEQUENCE [LARGE SCALE GENOMIC DNA]</scope>
    <source>
        <strain evidence="6">CGMCC 1.15931</strain>
    </source>
</reference>
<evidence type="ECO:0000256" key="1">
    <source>
        <dbReference type="ARBA" id="ARBA00006817"/>
    </source>
</evidence>
<dbReference type="SUPFAM" id="SSF55961">
    <property type="entry name" value="Bet v1-like"/>
    <property type="match status" value="1"/>
</dbReference>
<evidence type="ECO:0000313" key="6">
    <source>
        <dbReference type="Proteomes" id="UP000622638"/>
    </source>
</evidence>
<comment type="similarity">
    <text evidence="1">Belongs to the AHA1 family.</text>
</comment>
<dbReference type="EMBL" id="WNKZ01000012">
    <property type="protein sequence ID" value="MTV52446.1"/>
    <property type="molecule type" value="Genomic_DNA"/>
</dbReference>
<reference evidence="3" key="4">
    <citation type="submission" date="2024-05" db="EMBL/GenBank/DDBJ databases">
        <authorList>
            <person name="Sun Q."/>
            <person name="Zhou Y."/>
        </authorList>
    </citation>
    <scope>NUCLEOTIDE SEQUENCE</scope>
    <source>
        <strain evidence="3">CGMCC 1.15931</strain>
    </source>
</reference>
<dbReference type="Gene3D" id="3.30.530.20">
    <property type="match status" value="1"/>
</dbReference>
<comment type="caution">
    <text evidence="4">The sequence shown here is derived from an EMBL/GenBank/DDBJ whole genome shotgun (WGS) entry which is preliminary data.</text>
</comment>
<dbReference type="Pfam" id="PF08327">
    <property type="entry name" value="AHSA1"/>
    <property type="match status" value="1"/>
</dbReference>
<keyword evidence="6" id="KW-1185">Reference proteome</keyword>
<feature type="domain" description="Activator of Hsp90 ATPase homologue 1/2-like C-terminal" evidence="2">
    <location>
        <begin position="20"/>
        <end position="171"/>
    </location>
</feature>
<dbReference type="EMBL" id="BMKG01000024">
    <property type="protein sequence ID" value="GGC18254.1"/>
    <property type="molecule type" value="Genomic_DNA"/>
</dbReference>
<reference evidence="3" key="1">
    <citation type="journal article" date="2014" name="Int. J. Syst. Evol. Microbiol.">
        <title>Complete genome of a new Firmicutes species belonging to the dominant human colonic microbiota ('Ruminococcus bicirculans') reveals two chromosomes and a selective capacity to utilize plant glucans.</title>
        <authorList>
            <consortium name="NISC Comparative Sequencing Program"/>
            <person name="Wegmann U."/>
            <person name="Louis P."/>
            <person name="Goesmann A."/>
            <person name="Henrissat B."/>
            <person name="Duncan S.H."/>
            <person name="Flint H.J."/>
        </authorList>
    </citation>
    <scope>NUCLEOTIDE SEQUENCE</scope>
    <source>
        <strain evidence="3">CGMCC 1.15931</strain>
    </source>
</reference>
<dbReference type="Proteomes" id="UP000622638">
    <property type="component" value="Unassembled WGS sequence"/>
</dbReference>
<evidence type="ECO:0000313" key="3">
    <source>
        <dbReference type="EMBL" id="GGC18254.1"/>
    </source>
</evidence>
<name>A0A6I3SUZ3_9BURK</name>
<dbReference type="AlphaFoldDB" id="A0A6I3SUZ3"/>
<dbReference type="InterPro" id="IPR023393">
    <property type="entry name" value="START-like_dom_sf"/>
</dbReference>
<evidence type="ECO:0000313" key="4">
    <source>
        <dbReference type="EMBL" id="MTV52446.1"/>
    </source>
</evidence>
<gene>
    <name evidence="3" type="ORF">GCM10011572_44510</name>
    <name evidence="4" type="ORF">GM672_06805</name>
</gene>
<sequence>MSSEQTCGDDVALVMQRTFAAPRELVFRTMVEGEHLAHWWGPRECTVTVARAEARPGGVFHYCMHPRDAAAAGMDVWGRFDYRDVEAPARLVFVNGFADEAGNRIRYPLLPMWPLEVLNTVTLEERDGGTVMTLHSVPVNATPAECAVFQASHASMQGGFAGMYDVYDQYLAGLAGGAGAQA</sequence>
<evidence type="ECO:0000259" key="2">
    <source>
        <dbReference type="Pfam" id="PF08327"/>
    </source>
</evidence>
<organism evidence="4 5">
    <name type="scientific">Pseudoduganella buxea</name>
    <dbReference type="NCBI Taxonomy" id="1949069"/>
    <lineage>
        <taxon>Bacteria</taxon>
        <taxon>Pseudomonadati</taxon>
        <taxon>Pseudomonadota</taxon>
        <taxon>Betaproteobacteria</taxon>
        <taxon>Burkholderiales</taxon>
        <taxon>Oxalobacteraceae</taxon>
        <taxon>Telluria group</taxon>
        <taxon>Pseudoduganella</taxon>
    </lineage>
</organism>
<dbReference type="CDD" id="cd07814">
    <property type="entry name" value="SRPBCC_CalC_Aha1-like"/>
    <property type="match status" value="1"/>
</dbReference>